<feature type="transmembrane region" description="Helical" evidence="7">
    <location>
        <begin position="6"/>
        <end position="25"/>
    </location>
</feature>
<dbReference type="GO" id="GO:0005886">
    <property type="term" value="C:plasma membrane"/>
    <property type="evidence" value="ECO:0007669"/>
    <property type="project" value="UniProtKB-SubCell"/>
</dbReference>
<dbReference type="InterPro" id="IPR007140">
    <property type="entry name" value="DUF350"/>
</dbReference>
<protein>
    <recommendedName>
        <fullName evidence="10">DUF350 domain-containing protein</fullName>
    </recommendedName>
</protein>
<gene>
    <name evidence="8" type="ORF">TW77_19020</name>
</gene>
<evidence type="ECO:0000256" key="6">
    <source>
        <dbReference type="ARBA" id="ARBA00023136"/>
    </source>
</evidence>
<evidence type="ECO:0000256" key="5">
    <source>
        <dbReference type="ARBA" id="ARBA00022989"/>
    </source>
</evidence>
<keyword evidence="6 7" id="KW-0472">Membrane</keyword>
<dbReference type="PANTHER" id="PTHR40043">
    <property type="entry name" value="UPF0719 INNER MEMBRANE PROTEIN YJFL"/>
    <property type="match status" value="1"/>
</dbReference>
<evidence type="ECO:0000256" key="2">
    <source>
        <dbReference type="ARBA" id="ARBA00005779"/>
    </source>
</evidence>
<dbReference type="EMBL" id="JXYA01000047">
    <property type="protein sequence ID" value="KJZ06583.1"/>
    <property type="molecule type" value="Genomic_DNA"/>
</dbReference>
<feature type="transmembrane region" description="Helical" evidence="7">
    <location>
        <begin position="116"/>
        <end position="137"/>
    </location>
</feature>
<feature type="transmembrane region" description="Helical" evidence="7">
    <location>
        <begin position="213"/>
        <end position="233"/>
    </location>
</feature>
<comment type="caution">
    <text evidence="8">The sequence shown here is derived from an EMBL/GenBank/DDBJ whole genome shotgun (WGS) entry which is preliminary data.</text>
</comment>
<comment type="subcellular location">
    <subcellularLocation>
        <location evidence="1">Cell membrane</location>
        <topology evidence="1">Multi-pass membrane protein</topology>
    </subcellularLocation>
</comment>
<dbReference type="Pfam" id="PF03994">
    <property type="entry name" value="DUF350"/>
    <property type="match status" value="2"/>
</dbReference>
<feature type="transmembrane region" description="Helical" evidence="7">
    <location>
        <begin position="45"/>
        <end position="63"/>
    </location>
</feature>
<feature type="transmembrane region" description="Helical" evidence="7">
    <location>
        <begin position="143"/>
        <end position="160"/>
    </location>
</feature>
<evidence type="ECO:0000256" key="1">
    <source>
        <dbReference type="ARBA" id="ARBA00004651"/>
    </source>
</evidence>
<evidence type="ECO:0000256" key="4">
    <source>
        <dbReference type="ARBA" id="ARBA00022692"/>
    </source>
</evidence>
<organism evidence="8 9">
    <name type="scientific">Pseudoalteromonas rubra</name>
    <dbReference type="NCBI Taxonomy" id="43658"/>
    <lineage>
        <taxon>Bacteria</taxon>
        <taxon>Pseudomonadati</taxon>
        <taxon>Pseudomonadota</taxon>
        <taxon>Gammaproteobacteria</taxon>
        <taxon>Alteromonadales</taxon>
        <taxon>Pseudoalteromonadaceae</taxon>
        <taxon>Pseudoalteromonas</taxon>
    </lineage>
</organism>
<evidence type="ECO:0000256" key="3">
    <source>
        <dbReference type="ARBA" id="ARBA00022475"/>
    </source>
</evidence>
<feature type="transmembrane region" description="Helical" evidence="7">
    <location>
        <begin position="181"/>
        <end position="201"/>
    </location>
</feature>
<dbReference type="OrthoDB" id="6287706at2"/>
<dbReference type="RefSeq" id="WP_046006553.1">
    <property type="nucleotide sequence ID" value="NZ_JXYA01000047.1"/>
</dbReference>
<dbReference type="PATRIC" id="fig|43658.5.peg.4023"/>
<sequence length="274" mass="29487">MDFPLAELSYFGLFLVVLFVAKWLYNATTSYNTFTEIEQNKNLALATSISGFLIAVTMMYVAVLQGPSKGLLTDLINVSLYSLVGLGLLVITRVINDKLLLPKFCNTTQLITHQNLPVGIAQFASYISAGLIIAGALKGEGSFASAIVFYLLAQLVLLVASRLYDALTQFDLHQELQNNNMAAAVSFAATKIATGIILFHALRGAFESWSDSITLFFIDAAIALVLLPVVRLLTDLVLMPGVRVNKAIAQGNTAVSLIEASVAVSVAVAIFYTL</sequence>
<dbReference type="Proteomes" id="UP000033452">
    <property type="component" value="Unassembled WGS sequence"/>
</dbReference>
<reference evidence="8 9" key="1">
    <citation type="journal article" date="2015" name="BMC Genomics">
        <title>Genome mining reveals unlocked bioactive potential of marine Gram-negative bacteria.</title>
        <authorList>
            <person name="Machado H."/>
            <person name="Sonnenschein E.C."/>
            <person name="Melchiorsen J."/>
            <person name="Gram L."/>
        </authorList>
    </citation>
    <scope>NUCLEOTIDE SEQUENCE [LARGE SCALE GENOMIC DNA]</scope>
    <source>
        <strain evidence="8 9">S2471</strain>
    </source>
</reference>
<accession>A0A0F4QFS7</accession>
<dbReference type="AlphaFoldDB" id="A0A0F4QFS7"/>
<comment type="similarity">
    <text evidence="2">Belongs to the UPF0719 family.</text>
</comment>
<evidence type="ECO:0000313" key="8">
    <source>
        <dbReference type="EMBL" id="KJZ06583.1"/>
    </source>
</evidence>
<keyword evidence="3" id="KW-1003">Cell membrane</keyword>
<name>A0A0F4QFS7_9GAMM</name>
<evidence type="ECO:0000256" key="7">
    <source>
        <dbReference type="SAM" id="Phobius"/>
    </source>
</evidence>
<keyword evidence="9" id="KW-1185">Reference proteome</keyword>
<keyword evidence="4 7" id="KW-0812">Transmembrane</keyword>
<dbReference type="PANTHER" id="PTHR40043:SF1">
    <property type="entry name" value="UPF0719 INNER MEMBRANE PROTEIN YJFL"/>
    <property type="match status" value="1"/>
</dbReference>
<evidence type="ECO:0008006" key="10">
    <source>
        <dbReference type="Google" id="ProtNLM"/>
    </source>
</evidence>
<feature type="transmembrane region" description="Helical" evidence="7">
    <location>
        <begin position="75"/>
        <end position="95"/>
    </location>
</feature>
<keyword evidence="5 7" id="KW-1133">Transmembrane helix</keyword>
<evidence type="ECO:0000313" key="9">
    <source>
        <dbReference type="Proteomes" id="UP000033452"/>
    </source>
</evidence>
<feature type="transmembrane region" description="Helical" evidence="7">
    <location>
        <begin position="254"/>
        <end position="272"/>
    </location>
</feature>
<proteinExistence type="inferred from homology"/>